<dbReference type="PROSITE" id="PS50835">
    <property type="entry name" value="IG_LIKE"/>
    <property type="match status" value="1"/>
</dbReference>
<evidence type="ECO:0000256" key="4">
    <source>
        <dbReference type="SAM" id="SignalP"/>
    </source>
</evidence>
<accession>A0A8C8F5Y2</accession>
<evidence type="ECO:0000256" key="1">
    <source>
        <dbReference type="ARBA" id="ARBA00022859"/>
    </source>
</evidence>
<dbReference type="GeneTree" id="ENSGT01150000287008"/>
<dbReference type="InterPro" id="IPR013106">
    <property type="entry name" value="Ig_V-set"/>
</dbReference>
<dbReference type="InterPro" id="IPR050199">
    <property type="entry name" value="IgHV"/>
</dbReference>
<feature type="chain" id="PRO_5034468592" evidence="4">
    <location>
        <begin position="19"/>
        <end position="110"/>
    </location>
</feature>
<dbReference type="GO" id="GO:0005576">
    <property type="term" value="C:extracellular region"/>
    <property type="evidence" value="ECO:0007669"/>
    <property type="project" value="UniProtKB-ARBA"/>
</dbReference>
<dbReference type="Pfam" id="PF07686">
    <property type="entry name" value="V-set"/>
    <property type="match status" value="1"/>
</dbReference>
<sequence length="110" mass="12626">PCSLHLCCCFWQLSYVSLFLNSSMVVKPVSLTLSCRISITRYCLHWIRQPEGKALEWMGYKCSSEGTETKDLLKSKTSFTVNTSSNTLYLQMNSLKSEDTAVYYCAQYTY</sequence>
<reference evidence="6" key="1">
    <citation type="submission" date="2025-08" db="UniProtKB">
        <authorList>
            <consortium name="Ensembl"/>
        </authorList>
    </citation>
    <scope>IDENTIFICATION</scope>
</reference>
<dbReference type="SUPFAM" id="SSF48726">
    <property type="entry name" value="Immunoglobulin"/>
    <property type="match status" value="1"/>
</dbReference>
<feature type="signal peptide" evidence="4">
    <location>
        <begin position="1"/>
        <end position="18"/>
    </location>
</feature>
<feature type="domain" description="Ig-like" evidence="5">
    <location>
        <begin position="30"/>
        <end position="110"/>
    </location>
</feature>
<keyword evidence="4" id="KW-0732">Signal</keyword>
<keyword evidence="3" id="KW-1280">Immunoglobulin</keyword>
<protein>
    <submittedName>
        <fullName evidence="6">Immunoglobulin heavy variable 8-2</fullName>
    </submittedName>
</protein>
<evidence type="ECO:0000313" key="7">
    <source>
        <dbReference type="Proteomes" id="UP000694402"/>
    </source>
</evidence>
<dbReference type="InterPro" id="IPR013783">
    <property type="entry name" value="Ig-like_fold"/>
</dbReference>
<evidence type="ECO:0000256" key="2">
    <source>
        <dbReference type="ARBA" id="ARBA00023130"/>
    </source>
</evidence>
<evidence type="ECO:0000313" key="6">
    <source>
        <dbReference type="Ensembl" id="ENSOTSP00005030102.1"/>
    </source>
</evidence>
<dbReference type="InterPro" id="IPR036179">
    <property type="entry name" value="Ig-like_dom_sf"/>
</dbReference>
<dbReference type="Ensembl" id="ENSOTST00005032556.2">
    <property type="protein sequence ID" value="ENSOTSP00005030102.1"/>
    <property type="gene ID" value="ENSOTSG00005014133.2"/>
</dbReference>
<dbReference type="PANTHER" id="PTHR23266">
    <property type="entry name" value="IMMUNOGLOBULIN HEAVY CHAIN"/>
    <property type="match status" value="1"/>
</dbReference>
<dbReference type="GO" id="GO:0019814">
    <property type="term" value="C:immunoglobulin complex"/>
    <property type="evidence" value="ECO:0007669"/>
    <property type="project" value="UniProtKB-KW"/>
</dbReference>
<proteinExistence type="predicted"/>
<name>A0A8C8F5Y2_ONCTS</name>
<dbReference type="InterPro" id="IPR007110">
    <property type="entry name" value="Ig-like_dom"/>
</dbReference>
<dbReference type="AlphaFoldDB" id="A0A8C8F5Y2"/>
<dbReference type="GO" id="GO:0002250">
    <property type="term" value="P:adaptive immune response"/>
    <property type="evidence" value="ECO:0007669"/>
    <property type="project" value="UniProtKB-KW"/>
</dbReference>
<evidence type="ECO:0000256" key="3">
    <source>
        <dbReference type="ARBA" id="ARBA00043265"/>
    </source>
</evidence>
<keyword evidence="1" id="KW-0391">Immunity</keyword>
<dbReference type="SMART" id="SM00406">
    <property type="entry name" value="IGv"/>
    <property type="match status" value="1"/>
</dbReference>
<dbReference type="Gene3D" id="2.60.40.10">
    <property type="entry name" value="Immunoglobulins"/>
    <property type="match status" value="1"/>
</dbReference>
<evidence type="ECO:0000259" key="5">
    <source>
        <dbReference type="PROSITE" id="PS50835"/>
    </source>
</evidence>
<organism evidence="6 7">
    <name type="scientific">Oncorhynchus tshawytscha</name>
    <name type="common">Chinook salmon</name>
    <name type="synonym">Salmo tshawytscha</name>
    <dbReference type="NCBI Taxonomy" id="74940"/>
    <lineage>
        <taxon>Eukaryota</taxon>
        <taxon>Metazoa</taxon>
        <taxon>Chordata</taxon>
        <taxon>Craniata</taxon>
        <taxon>Vertebrata</taxon>
        <taxon>Euteleostomi</taxon>
        <taxon>Actinopterygii</taxon>
        <taxon>Neopterygii</taxon>
        <taxon>Teleostei</taxon>
        <taxon>Protacanthopterygii</taxon>
        <taxon>Salmoniformes</taxon>
        <taxon>Salmonidae</taxon>
        <taxon>Salmoninae</taxon>
        <taxon>Oncorhynchus</taxon>
    </lineage>
</organism>
<keyword evidence="2" id="KW-1064">Adaptive immunity</keyword>
<reference evidence="6" key="2">
    <citation type="submission" date="2025-09" db="UniProtKB">
        <authorList>
            <consortium name="Ensembl"/>
        </authorList>
    </citation>
    <scope>IDENTIFICATION</scope>
</reference>
<dbReference type="Proteomes" id="UP000694402">
    <property type="component" value="Unassembled WGS sequence"/>
</dbReference>
<keyword evidence="7" id="KW-1185">Reference proteome</keyword>